<name>A0A518B293_9BACT</name>
<evidence type="ECO:0000256" key="1">
    <source>
        <dbReference type="SAM" id="Phobius"/>
    </source>
</evidence>
<evidence type="ECO:0000313" key="3">
    <source>
        <dbReference type="Proteomes" id="UP000317093"/>
    </source>
</evidence>
<dbReference type="KEGG" id="knv:Pan216_19590"/>
<reference evidence="2 3" key="1">
    <citation type="submission" date="2019-02" db="EMBL/GenBank/DDBJ databases">
        <title>Deep-cultivation of Planctomycetes and their phenomic and genomic characterization uncovers novel biology.</title>
        <authorList>
            <person name="Wiegand S."/>
            <person name="Jogler M."/>
            <person name="Boedeker C."/>
            <person name="Pinto D."/>
            <person name="Vollmers J."/>
            <person name="Rivas-Marin E."/>
            <person name="Kohn T."/>
            <person name="Peeters S.H."/>
            <person name="Heuer A."/>
            <person name="Rast P."/>
            <person name="Oberbeckmann S."/>
            <person name="Bunk B."/>
            <person name="Jeske O."/>
            <person name="Meyerdierks A."/>
            <person name="Storesund J.E."/>
            <person name="Kallscheuer N."/>
            <person name="Luecker S."/>
            <person name="Lage O.M."/>
            <person name="Pohl T."/>
            <person name="Merkel B.J."/>
            <person name="Hornburger P."/>
            <person name="Mueller R.-W."/>
            <person name="Bruemmer F."/>
            <person name="Labrenz M."/>
            <person name="Spormann A.M."/>
            <person name="Op den Camp H."/>
            <person name="Overmann J."/>
            <person name="Amann R."/>
            <person name="Jetten M.S.M."/>
            <person name="Mascher T."/>
            <person name="Medema M.H."/>
            <person name="Devos D.P."/>
            <person name="Kaster A.-K."/>
            <person name="Ovreas L."/>
            <person name="Rohde M."/>
            <person name="Galperin M.Y."/>
            <person name="Jogler C."/>
        </authorList>
    </citation>
    <scope>NUCLEOTIDE SEQUENCE [LARGE SCALE GENOMIC DNA]</scope>
    <source>
        <strain evidence="2 3">Pan216</strain>
    </source>
</reference>
<organism evidence="2 3">
    <name type="scientific">Kolteria novifilia</name>
    <dbReference type="NCBI Taxonomy" id="2527975"/>
    <lineage>
        <taxon>Bacteria</taxon>
        <taxon>Pseudomonadati</taxon>
        <taxon>Planctomycetota</taxon>
        <taxon>Planctomycetia</taxon>
        <taxon>Kolteriales</taxon>
        <taxon>Kolteriaceae</taxon>
        <taxon>Kolteria</taxon>
    </lineage>
</organism>
<keyword evidence="1" id="KW-0812">Transmembrane</keyword>
<gene>
    <name evidence="2" type="ORF">Pan216_19590</name>
</gene>
<feature type="transmembrane region" description="Helical" evidence="1">
    <location>
        <begin position="122"/>
        <end position="143"/>
    </location>
</feature>
<keyword evidence="3" id="KW-1185">Reference proteome</keyword>
<proteinExistence type="predicted"/>
<sequence length="180" mass="20253">MNHVILVLGATNFLLVAITAFLGLLSQPPVDANHLGDGAFLYHLPLGIFTALFTMLVNCLVMTYFLGTNRWVRETAEAYALDPRFTMRSRSCRTRSMMVIVPSILLVVATIATGAGTHTKVWPLWLHWVAPAVTYLFVFYAYFVEYFAVEEHIQLTDEVMVEVDRIRAERGQPALSAVEE</sequence>
<keyword evidence="1" id="KW-1133">Transmembrane helix</keyword>
<dbReference type="AlphaFoldDB" id="A0A518B293"/>
<protein>
    <submittedName>
        <fullName evidence="2">Uncharacterized protein</fullName>
    </submittedName>
</protein>
<dbReference type="RefSeq" id="WP_145257742.1">
    <property type="nucleotide sequence ID" value="NZ_CP036279.1"/>
</dbReference>
<dbReference type="EMBL" id="CP036279">
    <property type="protein sequence ID" value="QDU61105.1"/>
    <property type="molecule type" value="Genomic_DNA"/>
</dbReference>
<keyword evidence="1" id="KW-0472">Membrane</keyword>
<feature type="transmembrane region" description="Helical" evidence="1">
    <location>
        <begin position="97"/>
        <end position="116"/>
    </location>
</feature>
<dbReference type="OrthoDB" id="274683at2"/>
<dbReference type="Proteomes" id="UP000317093">
    <property type="component" value="Chromosome"/>
</dbReference>
<accession>A0A518B293</accession>
<feature type="transmembrane region" description="Helical" evidence="1">
    <location>
        <begin position="42"/>
        <end position="66"/>
    </location>
</feature>
<evidence type="ECO:0000313" key="2">
    <source>
        <dbReference type="EMBL" id="QDU61105.1"/>
    </source>
</evidence>